<comment type="similarity">
    <text evidence="1 6">Belongs to the cytochrome P450 family.</text>
</comment>
<dbReference type="GO" id="GO:0006805">
    <property type="term" value="P:xenobiotic metabolic process"/>
    <property type="evidence" value="ECO:0007669"/>
    <property type="project" value="TreeGrafter"/>
</dbReference>
<dbReference type="PANTHER" id="PTHR24300:SF413">
    <property type="entry name" value="CYTOCHROME P450 18A1"/>
    <property type="match status" value="1"/>
</dbReference>
<dbReference type="SUPFAM" id="SSF48264">
    <property type="entry name" value="Cytochrome P450"/>
    <property type="match status" value="1"/>
</dbReference>
<dbReference type="GO" id="GO:0016712">
    <property type="term" value="F:oxidoreductase activity, acting on paired donors, with incorporation or reduction of molecular oxygen, reduced flavin or flavoprotein as one donor, and incorporation of one atom of oxygen"/>
    <property type="evidence" value="ECO:0007669"/>
    <property type="project" value="TreeGrafter"/>
</dbReference>
<dbReference type="PRINTS" id="PR00463">
    <property type="entry name" value="EP450I"/>
</dbReference>
<feature type="binding site" description="axial binding residue" evidence="5">
    <location>
        <position position="461"/>
    </location>
    <ligand>
        <name>heme</name>
        <dbReference type="ChEBI" id="CHEBI:30413"/>
    </ligand>
    <ligandPart>
        <name>Fe</name>
        <dbReference type="ChEBI" id="CHEBI:18248"/>
    </ligandPart>
</feature>
<dbReference type="GO" id="GO:0008395">
    <property type="term" value="F:steroid hydroxylase activity"/>
    <property type="evidence" value="ECO:0007669"/>
    <property type="project" value="TreeGrafter"/>
</dbReference>
<evidence type="ECO:0000256" key="7">
    <source>
        <dbReference type="SAM" id="Phobius"/>
    </source>
</evidence>
<keyword evidence="5 6" id="KW-0349">Heme</keyword>
<keyword evidence="3 5" id="KW-0408">Iron</keyword>
<dbReference type="GO" id="GO:0005737">
    <property type="term" value="C:cytoplasm"/>
    <property type="evidence" value="ECO:0007669"/>
    <property type="project" value="TreeGrafter"/>
</dbReference>
<dbReference type="InterPro" id="IPR050182">
    <property type="entry name" value="Cytochrome_P450_fam2"/>
</dbReference>
<dbReference type="PRINTS" id="PR00385">
    <property type="entry name" value="P450"/>
</dbReference>
<comment type="caution">
    <text evidence="8">The sequence shown here is derived from an EMBL/GenBank/DDBJ whole genome shotgun (WGS) entry which is preliminary data.</text>
</comment>
<keyword evidence="2 5" id="KW-0479">Metal-binding</keyword>
<dbReference type="EMBL" id="CADEPI010000071">
    <property type="protein sequence ID" value="CAB3372299.1"/>
    <property type="molecule type" value="Genomic_DNA"/>
</dbReference>
<evidence type="ECO:0000313" key="8">
    <source>
        <dbReference type="EMBL" id="CAB3372299.1"/>
    </source>
</evidence>
<evidence type="ECO:0008006" key="10">
    <source>
        <dbReference type="Google" id="ProtNLM"/>
    </source>
</evidence>
<dbReference type="Pfam" id="PF00067">
    <property type="entry name" value="p450"/>
    <property type="match status" value="1"/>
</dbReference>
<dbReference type="GO" id="GO:0005506">
    <property type="term" value="F:iron ion binding"/>
    <property type="evidence" value="ECO:0007669"/>
    <property type="project" value="InterPro"/>
</dbReference>
<evidence type="ECO:0000256" key="1">
    <source>
        <dbReference type="ARBA" id="ARBA00010617"/>
    </source>
</evidence>
<evidence type="ECO:0000256" key="4">
    <source>
        <dbReference type="ARBA" id="ARBA00023033"/>
    </source>
</evidence>
<keyword evidence="7" id="KW-1133">Transmembrane helix</keyword>
<evidence type="ECO:0000256" key="5">
    <source>
        <dbReference type="PIRSR" id="PIRSR602401-1"/>
    </source>
</evidence>
<dbReference type="AlphaFoldDB" id="A0A8S1CQT8"/>
<dbReference type="InterPro" id="IPR001128">
    <property type="entry name" value="Cyt_P450"/>
</dbReference>
<keyword evidence="6" id="KW-0560">Oxidoreductase</keyword>
<reference evidence="8 9" key="1">
    <citation type="submission" date="2020-04" db="EMBL/GenBank/DDBJ databases">
        <authorList>
            <person name="Alioto T."/>
            <person name="Alioto T."/>
            <person name="Gomez Garrido J."/>
        </authorList>
    </citation>
    <scope>NUCLEOTIDE SEQUENCE [LARGE SCALE GENOMIC DNA]</scope>
</reference>
<keyword evidence="7" id="KW-0472">Membrane</keyword>
<evidence type="ECO:0000256" key="2">
    <source>
        <dbReference type="ARBA" id="ARBA00022723"/>
    </source>
</evidence>
<dbReference type="GO" id="GO:0006082">
    <property type="term" value="P:organic acid metabolic process"/>
    <property type="evidence" value="ECO:0007669"/>
    <property type="project" value="TreeGrafter"/>
</dbReference>
<organism evidence="8 9">
    <name type="scientific">Cloeon dipterum</name>
    <dbReference type="NCBI Taxonomy" id="197152"/>
    <lineage>
        <taxon>Eukaryota</taxon>
        <taxon>Metazoa</taxon>
        <taxon>Ecdysozoa</taxon>
        <taxon>Arthropoda</taxon>
        <taxon>Hexapoda</taxon>
        <taxon>Insecta</taxon>
        <taxon>Pterygota</taxon>
        <taxon>Palaeoptera</taxon>
        <taxon>Ephemeroptera</taxon>
        <taxon>Pisciforma</taxon>
        <taxon>Baetidae</taxon>
        <taxon>Cloeon</taxon>
    </lineage>
</organism>
<evidence type="ECO:0000256" key="6">
    <source>
        <dbReference type="RuleBase" id="RU000461"/>
    </source>
</evidence>
<accession>A0A8S1CQT8</accession>
<dbReference type="Gene3D" id="1.10.630.10">
    <property type="entry name" value="Cytochrome P450"/>
    <property type="match status" value="1"/>
</dbReference>
<dbReference type="FunFam" id="1.10.630.10:FF:000070">
    <property type="entry name" value="cytochrome P450 18a1"/>
    <property type="match status" value="1"/>
</dbReference>
<evidence type="ECO:0000256" key="3">
    <source>
        <dbReference type="ARBA" id="ARBA00023004"/>
    </source>
</evidence>
<proteinExistence type="inferred from homology"/>
<feature type="transmembrane region" description="Helical" evidence="7">
    <location>
        <begin position="20"/>
        <end position="39"/>
    </location>
</feature>
<keyword evidence="4 6" id="KW-0503">Monooxygenase</keyword>
<dbReference type="PROSITE" id="PS00086">
    <property type="entry name" value="CYTOCHROME_P450"/>
    <property type="match status" value="1"/>
</dbReference>
<dbReference type="InterPro" id="IPR036396">
    <property type="entry name" value="Cyt_P450_sf"/>
</dbReference>
<dbReference type="GO" id="GO:0020037">
    <property type="term" value="F:heme binding"/>
    <property type="evidence" value="ECO:0007669"/>
    <property type="project" value="InterPro"/>
</dbReference>
<sequence length="548" mass="62615">MVFSEFIYNWLLRIDTSGHIEIWPSLLVFFVVVSMVYLVQFINKERRLPPGPWGYPLLGSSSLLNFLPPTKEFYKAMAKKFGSTCSIRIGRKLVVVLSDYLTIRQAFKREEFTGRPSSGFSYLIQNYGIINSEGQMWKSQRRFLHDQLRTFGMKLFGSGKEKMETRIMGEVESLLRNLAKTESEPTDLNAPFSLAITNVICSLLMSVRFKQDDPRFIRFTELIEEGFKLFSNVMMVGDFPFLRHLPGFNSACKKIEQNKEEMGGFFQEMVNQHRDTFDPEHMRDLIDTYLLEIKKAESEGRILFCGKDCDRQMQQIIGDIYSAGMETIKTTLLWYVVYMLHNPGVLKRMQDELDAVVGRERLPQLSDQAFLPYTECVINEVLRISSIVPLGTTHATTKDLELDGHFIPKDSHIIPQLSAVHMDPNLWEAPEQFNPTRFLNAEGKVVKPEFFMPFGVGRRMCLGDVLARMELFLFASSLVHTFDIKLPEGASLPNLDGNEGVTITPDSFKVGVTLFFYFRPEKIKISDRAIPSDSLVCLSAGLLAEKNG</sequence>
<dbReference type="InterPro" id="IPR017972">
    <property type="entry name" value="Cyt_P450_CS"/>
</dbReference>
<dbReference type="Proteomes" id="UP000494165">
    <property type="component" value="Unassembled WGS sequence"/>
</dbReference>
<keyword evidence="7" id="KW-0812">Transmembrane</keyword>
<dbReference type="InterPro" id="IPR002401">
    <property type="entry name" value="Cyt_P450_E_grp-I"/>
</dbReference>
<gene>
    <name evidence="8" type="ORF">CLODIP_2_CD13282</name>
</gene>
<comment type="cofactor">
    <cofactor evidence="5">
        <name>heme</name>
        <dbReference type="ChEBI" id="CHEBI:30413"/>
    </cofactor>
</comment>
<evidence type="ECO:0000313" key="9">
    <source>
        <dbReference type="Proteomes" id="UP000494165"/>
    </source>
</evidence>
<protein>
    <recommendedName>
        <fullName evidence="10">Cytochrome P450 18a1</fullName>
    </recommendedName>
</protein>
<dbReference type="PANTHER" id="PTHR24300">
    <property type="entry name" value="CYTOCHROME P450 508A4-RELATED"/>
    <property type="match status" value="1"/>
</dbReference>
<dbReference type="OrthoDB" id="1055148at2759"/>
<keyword evidence="9" id="KW-1185">Reference proteome</keyword>
<name>A0A8S1CQT8_9INSE</name>